<evidence type="ECO:0000313" key="1">
    <source>
        <dbReference type="EMBL" id="KAJ8356564.1"/>
    </source>
</evidence>
<evidence type="ECO:0000313" key="2">
    <source>
        <dbReference type="Proteomes" id="UP001152622"/>
    </source>
</evidence>
<dbReference type="Proteomes" id="UP001152622">
    <property type="component" value="Chromosome 6"/>
</dbReference>
<comment type="caution">
    <text evidence="1">The sequence shown here is derived from an EMBL/GenBank/DDBJ whole genome shotgun (WGS) entry which is preliminary data.</text>
</comment>
<dbReference type="AlphaFoldDB" id="A0A9Q1FE60"/>
<keyword evidence="2" id="KW-1185">Reference proteome</keyword>
<name>A0A9Q1FE60_SYNKA</name>
<dbReference type="EMBL" id="JAINUF010000006">
    <property type="protein sequence ID" value="KAJ8356564.1"/>
    <property type="molecule type" value="Genomic_DNA"/>
</dbReference>
<protein>
    <submittedName>
        <fullName evidence="1">Uncharacterized protein</fullName>
    </submittedName>
</protein>
<proteinExistence type="predicted"/>
<gene>
    <name evidence="1" type="ORF">SKAU_G00193580</name>
</gene>
<reference evidence="1" key="1">
    <citation type="journal article" date="2023" name="Science">
        <title>Genome structures resolve the early diversification of teleost fishes.</title>
        <authorList>
            <person name="Parey E."/>
            <person name="Louis A."/>
            <person name="Montfort J."/>
            <person name="Bouchez O."/>
            <person name="Roques C."/>
            <person name="Iampietro C."/>
            <person name="Lluch J."/>
            <person name="Castinel A."/>
            <person name="Donnadieu C."/>
            <person name="Desvignes T."/>
            <person name="Floi Bucao C."/>
            <person name="Jouanno E."/>
            <person name="Wen M."/>
            <person name="Mejri S."/>
            <person name="Dirks R."/>
            <person name="Jansen H."/>
            <person name="Henkel C."/>
            <person name="Chen W.J."/>
            <person name="Zahm M."/>
            <person name="Cabau C."/>
            <person name="Klopp C."/>
            <person name="Thompson A.W."/>
            <person name="Robinson-Rechavi M."/>
            <person name="Braasch I."/>
            <person name="Lecointre G."/>
            <person name="Bobe J."/>
            <person name="Postlethwait J.H."/>
            <person name="Berthelot C."/>
            <person name="Roest Crollius H."/>
            <person name="Guiguen Y."/>
        </authorList>
    </citation>
    <scope>NUCLEOTIDE SEQUENCE</scope>
    <source>
        <strain evidence="1">WJC10195</strain>
    </source>
</reference>
<accession>A0A9Q1FE60</accession>
<organism evidence="1 2">
    <name type="scientific">Synaphobranchus kaupii</name>
    <name type="common">Kaup's arrowtooth eel</name>
    <dbReference type="NCBI Taxonomy" id="118154"/>
    <lineage>
        <taxon>Eukaryota</taxon>
        <taxon>Metazoa</taxon>
        <taxon>Chordata</taxon>
        <taxon>Craniata</taxon>
        <taxon>Vertebrata</taxon>
        <taxon>Euteleostomi</taxon>
        <taxon>Actinopterygii</taxon>
        <taxon>Neopterygii</taxon>
        <taxon>Teleostei</taxon>
        <taxon>Anguilliformes</taxon>
        <taxon>Synaphobranchidae</taxon>
        <taxon>Synaphobranchus</taxon>
    </lineage>
</organism>
<sequence>MVVQVLCRRVLSFPAAVFVSLNVCVSVLRYLQLQLGIRSAAKSCLANSLRCSCPAVATSCTSVTVPGSLEYSRLQRDLPELRLTSQPRRVFASYNPGCRLTSFKTSRSKPCLQYLTNNPLLSVLNPSRPSGPVPVQSRSEILRPNKVQFRLGTIAPFQYLYLCGSPGPVPVQSRCKAHHSVRVQFRLGTSSVPAPVS</sequence>